<name>A0A1F6M9F3_9BACT</name>
<dbReference type="PROSITE" id="PS50005">
    <property type="entry name" value="TPR"/>
    <property type="match status" value="2"/>
</dbReference>
<dbReference type="EMBL" id="MFQD01000001">
    <property type="protein sequence ID" value="OGH68255.1"/>
    <property type="molecule type" value="Genomic_DNA"/>
</dbReference>
<dbReference type="Pfam" id="PF14559">
    <property type="entry name" value="TPR_19"/>
    <property type="match status" value="2"/>
</dbReference>
<dbReference type="PANTHER" id="PTHR12558:SF13">
    <property type="entry name" value="CELL DIVISION CYCLE PROTEIN 27 HOMOLOG"/>
    <property type="match status" value="1"/>
</dbReference>
<gene>
    <name evidence="2" type="ORF">A3C15_03890</name>
</gene>
<dbReference type="STRING" id="1798682.A3C15_03890"/>
<dbReference type="AlphaFoldDB" id="A0A1F6M9F3"/>
<proteinExistence type="predicted"/>
<evidence type="ECO:0000256" key="1">
    <source>
        <dbReference type="PROSITE-ProRule" id="PRU00339"/>
    </source>
</evidence>
<protein>
    <submittedName>
        <fullName evidence="2">Uncharacterized protein</fullName>
    </submittedName>
</protein>
<keyword evidence="1" id="KW-0802">TPR repeat</keyword>
<reference evidence="2 3" key="1">
    <citation type="journal article" date="2016" name="Nat. Commun.">
        <title>Thousands of microbial genomes shed light on interconnected biogeochemical processes in an aquifer system.</title>
        <authorList>
            <person name="Anantharaman K."/>
            <person name="Brown C.T."/>
            <person name="Hug L.A."/>
            <person name="Sharon I."/>
            <person name="Castelle C.J."/>
            <person name="Probst A.J."/>
            <person name="Thomas B.C."/>
            <person name="Singh A."/>
            <person name="Wilkins M.J."/>
            <person name="Karaoz U."/>
            <person name="Brodie E.L."/>
            <person name="Williams K.H."/>
            <person name="Hubbard S.S."/>
            <person name="Banfield J.F."/>
        </authorList>
    </citation>
    <scope>NUCLEOTIDE SEQUENCE [LARGE SCALE GENOMIC DNA]</scope>
</reference>
<dbReference type="Gene3D" id="1.25.40.10">
    <property type="entry name" value="Tetratricopeptide repeat domain"/>
    <property type="match status" value="1"/>
</dbReference>
<feature type="repeat" description="TPR" evidence="1">
    <location>
        <begin position="220"/>
        <end position="253"/>
    </location>
</feature>
<dbReference type="InterPro" id="IPR019734">
    <property type="entry name" value="TPR_rpt"/>
</dbReference>
<organism evidence="2 3">
    <name type="scientific">Candidatus Magasanikbacteria bacterium RIFCSPHIGHO2_02_FULL_50_9b</name>
    <dbReference type="NCBI Taxonomy" id="1798682"/>
    <lineage>
        <taxon>Bacteria</taxon>
        <taxon>Candidatus Magasanikiibacteriota</taxon>
    </lineage>
</organism>
<dbReference type="Proteomes" id="UP000176532">
    <property type="component" value="Unassembled WGS sequence"/>
</dbReference>
<evidence type="ECO:0000313" key="2">
    <source>
        <dbReference type="EMBL" id="OGH68255.1"/>
    </source>
</evidence>
<dbReference type="InterPro" id="IPR011990">
    <property type="entry name" value="TPR-like_helical_dom_sf"/>
</dbReference>
<evidence type="ECO:0000313" key="3">
    <source>
        <dbReference type="Proteomes" id="UP000176532"/>
    </source>
</evidence>
<accession>A0A1F6M9F3</accession>
<feature type="repeat" description="TPR" evidence="1">
    <location>
        <begin position="186"/>
        <end position="219"/>
    </location>
</feature>
<dbReference type="SMART" id="SM00028">
    <property type="entry name" value="TPR"/>
    <property type="match status" value="3"/>
</dbReference>
<dbReference type="PANTHER" id="PTHR12558">
    <property type="entry name" value="CELL DIVISION CYCLE 16,23,27"/>
    <property type="match status" value="1"/>
</dbReference>
<sequence>MTLLLWVVLFLLCIALIAGIFVRHFDQLAAFNIGSVPEIQEKSTKQQIVSKRILRTMRERSTRVAERLAPIARLWMRVQLAFRNFANQTADQYRHLEWKKQWQKWMTRSRHERRAHLLKLLEESDELRRGGEYADAEKRYVDIISLDPKNVNAYLGLAKAYYLDERWKDGEETARHIIETLDPASELGWAFLGRHLKQQGKYVEAAAAFKQALAINPNMAKRWIDLGECLREGGGLAEAIVAYRTAAEHEPNNPRVLDLLLEISILSGDKRLAREAFIKLQAANPENQKLGDWEAKIREM</sequence>
<comment type="caution">
    <text evidence="2">The sequence shown here is derived from an EMBL/GenBank/DDBJ whole genome shotgun (WGS) entry which is preliminary data.</text>
</comment>
<dbReference type="SUPFAM" id="SSF48452">
    <property type="entry name" value="TPR-like"/>
    <property type="match status" value="1"/>
</dbReference>